<dbReference type="PANTHER" id="PTHR17695">
    <property type="entry name" value="SMALL SUBUNIT PROCESSOME COMPONENT 20 HOMOLOG"/>
    <property type="match status" value="1"/>
</dbReference>
<organism evidence="2 4">
    <name type="scientific">Dracunculus medinensis</name>
    <name type="common">Guinea worm</name>
    <dbReference type="NCBI Taxonomy" id="318479"/>
    <lineage>
        <taxon>Eukaryota</taxon>
        <taxon>Metazoa</taxon>
        <taxon>Ecdysozoa</taxon>
        <taxon>Nematoda</taxon>
        <taxon>Chromadorea</taxon>
        <taxon>Rhabditida</taxon>
        <taxon>Spirurina</taxon>
        <taxon>Dracunculoidea</taxon>
        <taxon>Dracunculidae</taxon>
        <taxon>Dracunculus</taxon>
    </lineage>
</organism>
<dbReference type="STRING" id="318479.A0A158Q5I5"/>
<dbReference type="GO" id="GO:0032040">
    <property type="term" value="C:small-subunit processome"/>
    <property type="evidence" value="ECO:0007669"/>
    <property type="project" value="TreeGrafter"/>
</dbReference>
<keyword evidence="3" id="KW-1185">Reference proteome</keyword>
<evidence type="ECO:0000313" key="4">
    <source>
        <dbReference type="WBParaSite" id="DME_0000748801-mRNA-1"/>
    </source>
</evidence>
<accession>A0A158Q5I5</accession>
<reference evidence="4" key="1">
    <citation type="submission" date="2016-04" db="UniProtKB">
        <authorList>
            <consortium name="WormBaseParasite"/>
        </authorList>
    </citation>
    <scope>IDENTIFICATION</scope>
</reference>
<reference evidence="1 3" key="2">
    <citation type="submission" date="2018-11" db="EMBL/GenBank/DDBJ databases">
        <authorList>
            <consortium name="Pathogen Informatics"/>
        </authorList>
    </citation>
    <scope>NUCLEOTIDE SEQUENCE [LARGE SCALE GENOMIC DNA]</scope>
</reference>
<evidence type="ECO:0000313" key="2">
    <source>
        <dbReference type="Proteomes" id="UP000038040"/>
    </source>
</evidence>
<evidence type="ECO:0000313" key="1">
    <source>
        <dbReference type="EMBL" id="VDN60100.1"/>
    </source>
</evidence>
<dbReference type="EMBL" id="UYYG01001201">
    <property type="protein sequence ID" value="VDN60100.1"/>
    <property type="molecule type" value="Genomic_DNA"/>
</dbReference>
<gene>
    <name evidence="1" type="ORF">DME_LOCUS10073</name>
</gene>
<dbReference type="SUPFAM" id="SSF48371">
    <property type="entry name" value="ARM repeat"/>
    <property type="match status" value="1"/>
</dbReference>
<dbReference type="InterPro" id="IPR052575">
    <property type="entry name" value="SSU_processome_comp_20"/>
</dbReference>
<dbReference type="Proteomes" id="UP000038040">
    <property type="component" value="Unplaced"/>
</dbReference>
<dbReference type="Proteomes" id="UP000274756">
    <property type="component" value="Unassembled WGS sequence"/>
</dbReference>
<dbReference type="WBParaSite" id="DME_0000748801-mRNA-1">
    <property type="protein sequence ID" value="DME_0000748801-mRNA-1"/>
    <property type="gene ID" value="DME_0000748801"/>
</dbReference>
<evidence type="ECO:0000313" key="3">
    <source>
        <dbReference type="Proteomes" id="UP000274756"/>
    </source>
</evidence>
<protein>
    <submittedName>
        <fullName evidence="4">DRIM domain-containing protein</fullName>
    </submittedName>
</protein>
<sequence length="667" mass="77521">MKYLKARENSSKATILELTIAFARDLRDDLKPYMWDFFDVIIDILDENGENVDLLQSGFKTLAVFFKLQWRNIIKELRRTFMCFIRLFSNKKRYLRRFAAEAFAFLLRKSKHIDKLVIFLAEFAEKLLILIKLISSFAHRLNHIFQENDDALFDGISQLYFNSIKGVMHQFQSSSPQLLTEILQASLFITEKATKDIAFRILESLMSRCVAYTTKEYSEPILENKFIYSFTSNSLVNAIAFSRLLLIWITGKKGKLIHNPSILLNSLISCIKSENWQTNTDISKVLSAAVLSFCNEQDCRSLILNIFQYFTDKAGIDDVDVVLNVFYDLVDTAMFDVWLMPILGKYSSKILIACDQAVIIRPLILIFKFYALICSRKRPLQTRDNKMSTFFDVSYHLEVRTKLITILKSHSTAEMVKSRIELLEYVCCIYPWMWRRVEKPEGELKKYEDTAFNTSEILVEILRLLLLVDAEQHLDAAKNLNLILLLANAIAVVDTNLFATFLFVDILSFARRNDSCRSSLQILRIILPHTGDFRTINQEKAISSEISKYFKIWTFNELLRSIGEQKMQGVIEVLLKSFGHWDTFVRQIALEILLCFNLKMHDHVDGESLTQNGIEILLQAERTPLSLECYRERMKLFRLLRFGDHLRHFSSPVVGLTETFHTSIRNV</sequence>
<name>A0A158Q5I5_DRAME</name>
<dbReference type="PANTHER" id="PTHR17695:SF11">
    <property type="entry name" value="SMALL SUBUNIT PROCESSOME COMPONENT 20 HOMOLOG"/>
    <property type="match status" value="1"/>
</dbReference>
<dbReference type="OrthoDB" id="360653at2759"/>
<proteinExistence type="predicted"/>
<dbReference type="AlphaFoldDB" id="A0A158Q5I5"/>
<dbReference type="GO" id="GO:0030686">
    <property type="term" value="C:90S preribosome"/>
    <property type="evidence" value="ECO:0007669"/>
    <property type="project" value="TreeGrafter"/>
</dbReference>
<dbReference type="InterPro" id="IPR016024">
    <property type="entry name" value="ARM-type_fold"/>
</dbReference>